<protein>
    <submittedName>
        <fullName evidence="1">Uncharacterized protein</fullName>
    </submittedName>
</protein>
<accession>A0ACC2HGL7</accession>
<evidence type="ECO:0000313" key="2">
    <source>
        <dbReference type="Proteomes" id="UP001157502"/>
    </source>
</evidence>
<gene>
    <name evidence="1" type="ORF">DPEC_G00022670</name>
</gene>
<keyword evidence="2" id="KW-1185">Reference proteome</keyword>
<sequence>MVIESGADLQVCQPKGLTCCSRRMEERYQLAARQNMESGLQTASAQLKLLIIQNSALFQVSTLIIAPLHPSVKLTPQGEPEGAGATIRVHHGGVTYSLIGNE</sequence>
<proteinExistence type="predicted"/>
<comment type="caution">
    <text evidence="1">The sequence shown here is derived from an EMBL/GenBank/DDBJ whole genome shotgun (WGS) entry which is preliminary data.</text>
</comment>
<name>A0ACC2HGL7_DALPE</name>
<evidence type="ECO:0000313" key="1">
    <source>
        <dbReference type="EMBL" id="KAJ8015104.1"/>
    </source>
</evidence>
<dbReference type="EMBL" id="CM055729">
    <property type="protein sequence ID" value="KAJ8015104.1"/>
    <property type="molecule type" value="Genomic_DNA"/>
</dbReference>
<organism evidence="1 2">
    <name type="scientific">Dallia pectoralis</name>
    <name type="common">Alaska blackfish</name>
    <dbReference type="NCBI Taxonomy" id="75939"/>
    <lineage>
        <taxon>Eukaryota</taxon>
        <taxon>Metazoa</taxon>
        <taxon>Chordata</taxon>
        <taxon>Craniata</taxon>
        <taxon>Vertebrata</taxon>
        <taxon>Euteleostomi</taxon>
        <taxon>Actinopterygii</taxon>
        <taxon>Neopterygii</taxon>
        <taxon>Teleostei</taxon>
        <taxon>Protacanthopterygii</taxon>
        <taxon>Esociformes</taxon>
        <taxon>Umbridae</taxon>
        <taxon>Dallia</taxon>
    </lineage>
</organism>
<dbReference type="Proteomes" id="UP001157502">
    <property type="component" value="Chromosome 2"/>
</dbReference>
<reference evidence="1" key="1">
    <citation type="submission" date="2021-05" db="EMBL/GenBank/DDBJ databases">
        <authorList>
            <person name="Pan Q."/>
            <person name="Jouanno E."/>
            <person name="Zahm M."/>
            <person name="Klopp C."/>
            <person name="Cabau C."/>
            <person name="Louis A."/>
            <person name="Berthelot C."/>
            <person name="Parey E."/>
            <person name="Roest Crollius H."/>
            <person name="Montfort J."/>
            <person name="Robinson-Rechavi M."/>
            <person name="Bouchez O."/>
            <person name="Lampietro C."/>
            <person name="Lopez Roques C."/>
            <person name="Donnadieu C."/>
            <person name="Postlethwait J."/>
            <person name="Bobe J."/>
            <person name="Dillon D."/>
            <person name="Chandos A."/>
            <person name="von Hippel F."/>
            <person name="Guiguen Y."/>
        </authorList>
    </citation>
    <scope>NUCLEOTIDE SEQUENCE</scope>
    <source>
        <strain evidence="1">YG-Jan2019</strain>
    </source>
</reference>